<dbReference type="SUPFAM" id="SSF159042">
    <property type="entry name" value="Plus3-like"/>
    <property type="match status" value="1"/>
</dbReference>
<dbReference type="Proteomes" id="UP000237000">
    <property type="component" value="Unassembled WGS sequence"/>
</dbReference>
<dbReference type="STRING" id="63057.A0A2P5ECP9"/>
<dbReference type="InterPro" id="IPR001878">
    <property type="entry name" value="Znf_CCHC"/>
</dbReference>
<dbReference type="SMART" id="SM00719">
    <property type="entry name" value="Plus3"/>
    <property type="match status" value="1"/>
</dbReference>
<dbReference type="PROSITE" id="PS51360">
    <property type="entry name" value="PLUS3"/>
    <property type="match status" value="1"/>
</dbReference>
<feature type="region of interest" description="Disordered" evidence="2">
    <location>
        <begin position="580"/>
        <end position="638"/>
    </location>
</feature>
<dbReference type="FunCoup" id="A0A2P5ECP9">
    <property type="interactions" value="128"/>
</dbReference>
<accession>A0A2P5ECP9</accession>
<evidence type="ECO:0000313" key="5">
    <source>
        <dbReference type="EMBL" id="PON83316.1"/>
    </source>
</evidence>
<dbReference type="Gene3D" id="3.90.70.200">
    <property type="entry name" value="Plus-3 domain"/>
    <property type="match status" value="1"/>
</dbReference>
<dbReference type="Gene3D" id="4.10.60.10">
    <property type="entry name" value="Zinc finger, CCHC-type"/>
    <property type="match status" value="1"/>
</dbReference>
<dbReference type="InParanoid" id="A0A2P5ECP9"/>
<name>A0A2P5ECP9_TREOI</name>
<keyword evidence="6" id="KW-1185">Reference proteome</keyword>
<gene>
    <name evidence="5" type="ORF">TorRG33x02_208830</name>
</gene>
<dbReference type="InterPro" id="IPR004343">
    <property type="entry name" value="Plus-3_dom"/>
</dbReference>
<dbReference type="PANTHER" id="PTHR38940">
    <property type="entry name" value="PLUS3 DOMAIN-CONTAINING PROTEIN"/>
    <property type="match status" value="1"/>
</dbReference>
<dbReference type="Pfam" id="PF03126">
    <property type="entry name" value="Plus-3"/>
    <property type="match status" value="1"/>
</dbReference>
<dbReference type="SMART" id="SM00343">
    <property type="entry name" value="ZnF_C2HC"/>
    <property type="match status" value="2"/>
</dbReference>
<evidence type="ECO:0000313" key="6">
    <source>
        <dbReference type="Proteomes" id="UP000237000"/>
    </source>
</evidence>
<dbReference type="GO" id="GO:0008270">
    <property type="term" value="F:zinc ion binding"/>
    <property type="evidence" value="ECO:0007669"/>
    <property type="project" value="UniProtKB-KW"/>
</dbReference>
<feature type="region of interest" description="Disordered" evidence="2">
    <location>
        <begin position="341"/>
        <end position="365"/>
    </location>
</feature>
<evidence type="ECO:0000256" key="2">
    <source>
        <dbReference type="SAM" id="MobiDB-lite"/>
    </source>
</evidence>
<dbReference type="AlphaFoldDB" id="A0A2P5ECP9"/>
<dbReference type="OrthoDB" id="166375at2759"/>
<reference evidence="6" key="1">
    <citation type="submission" date="2016-06" db="EMBL/GenBank/DDBJ databases">
        <title>Parallel loss of symbiosis genes in relatives of nitrogen-fixing non-legume Parasponia.</title>
        <authorList>
            <person name="Van Velzen R."/>
            <person name="Holmer R."/>
            <person name="Bu F."/>
            <person name="Rutten L."/>
            <person name="Van Zeijl A."/>
            <person name="Liu W."/>
            <person name="Santuari L."/>
            <person name="Cao Q."/>
            <person name="Sharma T."/>
            <person name="Shen D."/>
            <person name="Roswanjaya Y."/>
            <person name="Wardhani T."/>
            <person name="Kalhor M.S."/>
            <person name="Jansen J."/>
            <person name="Van den Hoogen J."/>
            <person name="Gungor B."/>
            <person name="Hartog M."/>
            <person name="Hontelez J."/>
            <person name="Verver J."/>
            <person name="Yang W.-C."/>
            <person name="Schijlen E."/>
            <person name="Repin R."/>
            <person name="Schilthuizen M."/>
            <person name="Schranz E."/>
            <person name="Heidstra R."/>
            <person name="Miyata K."/>
            <person name="Fedorova E."/>
            <person name="Kohlen W."/>
            <person name="Bisseling T."/>
            <person name="Smit S."/>
            <person name="Geurts R."/>
        </authorList>
    </citation>
    <scope>NUCLEOTIDE SEQUENCE [LARGE SCALE GENOMIC DNA]</scope>
    <source>
        <strain evidence="6">cv. RG33-2</strain>
    </source>
</reference>
<feature type="compositionally biased region" description="Polar residues" evidence="2">
    <location>
        <begin position="341"/>
        <end position="353"/>
    </location>
</feature>
<evidence type="ECO:0000259" key="4">
    <source>
        <dbReference type="PROSITE" id="PS51360"/>
    </source>
</evidence>
<feature type="region of interest" description="Disordered" evidence="2">
    <location>
        <begin position="204"/>
        <end position="243"/>
    </location>
</feature>
<sequence>MNVDNENIEPVTDLGLALGYSNQCIQRRLNNDSGAGANAGSGINMTFVANNPLSELVWSPHKGLSLKCADSSFADIQKPHFSRGAGPSNVALLPAQSIIGRNTTSQKNIDGENSPKANTLFQMKSEVAGKDTLTRSPGSDAGVMPAPSHECETGTCGNAEEIMAAARVSALFLDHQEELGENNGDEISDRVKSQIAKITETRENHFSTSTGQVNHKKNDISSLKSDQPELDEAQNEALSGDPIGGERNIDSSNHTLQIDFILTSEAQRAIESQARGDPAANQIFQGRKSLEKMESTSENDLQSLEHEYVCGATNEIEALEFSPEVKGSFQQNDEMATANKTVPHQHSPTNSRVHMNRRKGKEKALSDGDVNAMMSKDEDDSHESVESCNSAGLFSTGKRRRSFEEDLVVGSKGFKKQIHCAQGSTSFTRQDSSFMNWISNMMKGFPKSKQDDAPFPLDITYHDDGQEKPDKKHMTINKNQDPVSKFIGFQSVFQSLYCAKAEVQETRMLNVEYQVGEGSKEFESSNKMRDMNAAPIACHGENSNLVRPFLLLNDRCNESTSGNEEDSAIQPKMLLEKFSGSQEKCSTNSEDNNNRSHLALSKEKERTSSNSSLGKRKTYSSEKANSPDPPSAAKTTSKFCRINDPLGSIWVTRFAPKTLISPSNMDHLNHSAGVSPKHSTECLKLVPHALNHRGFHVDSEFSEVKDQSSEDPLLAPGKELENNATNIKSHNHQKPMYNLNPILPSTKLKPSDAMASVFARRLDALRHITSSRGASDSTHATVTCFFCGIKGHHLRDCSEIKEIELEELLRNVNTYSGIEELSCLCVRCFQRSHWAVACPKACSTKRLQVESNASFREMQLDSGHKENLNFQTGEDTQFQAAVARTYCGRDQLRTETGYTWKVDGIMDFKKGRSCKKYISTSSGENMLKENQIIPFSKFVSKLNSDVPKALFDAVRVLRLSRTDLLKWMNSHDSLSHIDGFFLRLRLGKWEEGLGGTGYHVACIVGTQIENKPQDGKSSILVDVGGFRCLVESQYVSNHDFLEDELMAWWSTTARNGGKIPSEEDLKAKAKTKRMLGF</sequence>
<evidence type="ECO:0000256" key="1">
    <source>
        <dbReference type="PROSITE-ProRule" id="PRU00047"/>
    </source>
</evidence>
<protein>
    <submittedName>
        <fullName evidence="5">Zinc finger, CCHC-type domain containing protein</fullName>
    </submittedName>
</protein>
<dbReference type="GO" id="GO:0003677">
    <property type="term" value="F:DNA binding"/>
    <property type="evidence" value="ECO:0007669"/>
    <property type="project" value="InterPro"/>
</dbReference>
<keyword evidence="1" id="KW-0479">Metal-binding</keyword>
<feature type="domain" description="Plus3" evidence="4">
    <location>
        <begin position="948"/>
        <end position="1077"/>
    </location>
</feature>
<dbReference type="PROSITE" id="PS50158">
    <property type="entry name" value="ZF_CCHC"/>
    <property type="match status" value="1"/>
</dbReference>
<organism evidence="5 6">
    <name type="scientific">Trema orientale</name>
    <name type="common">Charcoal tree</name>
    <name type="synonym">Celtis orientalis</name>
    <dbReference type="NCBI Taxonomy" id="63057"/>
    <lineage>
        <taxon>Eukaryota</taxon>
        <taxon>Viridiplantae</taxon>
        <taxon>Streptophyta</taxon>
        <taxon>Embryophyta</taxon>
        <taxon>Tracheophyta</taxon>
        <taxon>Spermatophyta</taxon>
        <taxon>Magnoliopsida</taxon>
        <taxon>eudicotyledons</taxon>
        <taxon>Gunneridae</taxon>
        <taxon>Pentapetalae</taxon>
        <taxon>rosids</taxon>
        <taxon>fabids</taxon>
        <taxon>Rosales</taxon>
        <taxon>Cannabaceae</taxon>
        <taxon>Trema</taxon>
    </lineage>
</organism>
<comment type="caution">
    <text evidence="5">The sequence shown here is derived from an EMBL/GenBank/DDBJ whole genome shotgun (WGS) entry which is preliminary data.</text>
</comment>
<feature type="compositionally biased region" description="Polar residues" evidence="2">
    <location>
        <begin position="580"/>
        <end position="591"/>
    </location>
</feature>
<proteinExistence type="predicted"/>
<dbReference type="EMBL" id="JXTC01000180">
    <property type="protein sequence ID" value="PON83316.1"/>
    <property type="molecule type" value="Genomic_DNA"/>
</dbReference>
<keyword evidence="1" id="KW-0863">Zinc-finger</keyword>
<dbReference type="InterPro" id="IPR036128">
    <property type="entry name" value="Plus3-like_sf"/>
</dbReference>
<keyword evidence="1" id="KW-0862">Zinc</keyword>
<evidence type="ECO:0000259" key="3">
    <source>
        <dbReference type="PROSITE" id="PS50158"/>
    </source>
</evidence>
<dbReference type="PANTHER" id="PTHR38940:SF4">
    <property type="entry name" value="OS01G0775100 PROTEIN"/>
    <property type="match status" value="1"/>
</dbReference>
<feature type="domain" description="CCHC-type" evidence="3">
    <location>
        <begin position="784"/>
        <end position="799"/>
    </location>
</feature>